<evidence type="ECO:0000256" key="1">
    <source>
        <dbReference type="SAM" id="SignalP"/>
    </source>
</evidence>
<feature type="signal peptide" evidence="1">
    <location>
        <begin position="1"/>
        <end position="30"/>
    </location>
</feature>
<organism evidence="3 4">
    <name type="scientific">Inquilinus limosus MP06</name>
    <dbReference type="NCBI Taxonomy" id="1398085"/>
    <lineage>
        <taxon>Bacteria</taxon>
        <taxon>Pseudomonadati</taxon>
        <taxon>Pseudomonadota</taxon>
        <taxon>Alphaproteobacteria</taxon>
        <taxon>Rhodospirillales</taxon>
        <taxon>Rhodospirillaceae</taxon>
        <taxon>Inquilinus</taxon>
    </lineage>
</organism>
<dbReference type="InterPro" id="IPR013785">
    <property type="entry name" value="Aldolase_TIM"/>
</dbReference>
<dbReference type="InterPro" id="IPR017853">
    <property type="entry name" value="GH"/>
</dbReference>
<dbReference type="Gene3D" id="3.20.20.70">
    <property type="entry name" value="Aldolase class I"/>
    <property type="match status" value="1"/>
</dbReference>
<dbReference type="EMBL" id="JANX01000038">
    <property type="protein sequence ID" value="KGM35269.1"/>
    <property type="molecule type" value="Genomic_DNA"/>
</dbReference>
<feature type="chain" id="PRO_5001961246" description="Glycoside-hydrolase family GH114 TIM-barrel domain-containing protein" evidence="1">
    <location>
        <begin position="31"/>
        <end position="282"/>
    </location>
</feature>
<reference evidence="3 4" key="1">
    <citation type="submission" date="2014-01" db="EMBL/GenBank/DDBJ databases">
        <title>Genome sequence determination for a cystic fibrosis isolate, Inquilinus limosus.</title>
        <authorList>
            <person name="Pino M."/>
            <person name="Di Conza J."/>
            <person name="Gutkind G."/>
        </authorList>
    </citation>
    <scope>NUCLEOTIDE SEQUENCE [LARGE SCALE GENOMIC DNA]</scope>
    <source>
        <strain evidence="3 4">MP06</strain>
    </source>
</reference>
<proteinExistence type="predicted"/>
<dbReference type="PANTHER" id="PTHR35273:SF2">
    <property type="entry name" value="ALPHA-GALACTOSIDASE"/>
    <property type="match status" value="1"/>
</dbReference>
<dbReference type="InterPro" id="IPR004352">
    <property type="entry name" value="GH114_TIM-barrel"/>
</dbReference>
<protein>
    <recommendedName>
        <fullName evidence="2">Glycoside-hydrolase family GH114 TIM-barrel domain-containing protein</fullName>
    </recommendedName>
</protein>
<comment type="caution">
    <text evidence="3">The sequence shown here is derived from an EMBL/GenBank/DDBJ whole genome shotgun (WGS) entry which is preliminary data.</text>
</comment>
<evidence type="ECO:0000313" key="4">
    <source>
        <dbReference type="Proteomes" id="UP000029995"/>
    </source>
</evidence>
<dbReference type="Proteomes" id="UP000029995">
    <property type="component" value="Unassembled WGS sequence"/>
</dbReference>
<dbReference type="Pfam" id="PF03537">
    <property type="entry name" value="Glyco_hydro_114"/>
    <property type="match status" value="1"/>
</dbReference>
<keyword evidence="1" id="KW-0732">Signal</keyword>
<gene>
    <name evidence="3" type="ORF">P409_05525</name>
</gene>
<name>A0A0A0DAY7_9PROT</name>
<feature type="domain" description="Glycoside-hydrolase family GH114 TIM-barrel" evidence="2">
    <location>
        <begin position="39"/>
        <end position="269"/>
    </location>
</feature>
<evidence type="ECO:0000313" key="3">
    <source>
        <dbReference type="EMBL" id="KGM35269.1"/>
    </source>
</evidence>
<dbReference type="SUPFAM" id="SSF51445">
    <property type="entry name" value="(Trans)glycosidases"/>
    <property type="match status" value="1"/>
</dbReference>
<evidence type="ECO:0000259" key="2">
    <source>
        <dbReference type="Pfam" id="PF03537"/>
    </source>
</evidence>
<sequence>MPMHALWFRTTAIAVAAASTLAATTTSALAFTKPPANAQFDYQIGGAYAPAAGVGIVDRDRLAAPAAGKYTICYVNAFQTQPDDAVWWTTNHSDLLVKKNGKYVIDPDWPDEYILDTSTAAKRTALMAIIGPWIDKCAADGFKAVEPDNLDSWTRSKSVLTKAHNTAFAKLLVQRAHAANLAIAQKNAGELAPIGISQIGFDFAIVEECQVWTECDDFTDVYGNQVYEIEYSDNNRDADGNPVDPISFFNAACAARGSKISIIYRDRDVVPASNSHYVYKWC</sequence>
<dbReference type="AlphaFoldDB" id="A0A0A0DAY7"/>
<accession>A0A0A0DAY7</accession>
<dbReference type="PANTHER" id="PTHR35273">
    <property type="entry name" value="ALPHA-1,4 POLYGALACTOSAMINIDASE, PUTATIVE (AFU_ORTHOLOGUE AFUA_3G07890)-RELATED"/>
    <property type="match status" value="1"/>
</dbReference>